<organism evidence="7 8">
    <name type="scientific">Patiria miniata</name>
    <name type="common">Bat star</name>
    <name type="synonym">Asterina miniata</name>
    <dbReference type="NCBI Taxonomy" id="46514"/>
    <lineage>
        <taxon>Eukaryota</taxon>
        <taxon>Metazoa</taxon>
        <taxon>Echinodermata</taxon>
        <taxon>Eleutherozoa</taxon>
        <taxon>Asterozoa</taxon>
        <taxon>Asteroidea</taxon>
        <taxon>Valvatacea</taxon>
        <taxon>Valvatida</taxon>
        <taxon>Asterinidae</taxon>
        <taxon>Patiria</taxon>
    </lineage>
</organism>
<dbReference type="OrthoDB" id="5282002at2759"/>
<proteinExistence type="predicted"/>
<feature type="compositionally biased region" description="Polar residues" evidence="5">
    <location>
        <begin position="630"/>
        <end position="641"/>
    </location>
</feature>
<feature type="compositionally biased region" description="Basic and acidic residues" evidence="5">
    <location>
        <begin position="400"/>
        <end position="426"/>
    </location>
</feature>
<reference evidence="7" key="1">
    <citation type="submission" date="2022-11" db="UniProtKB">
        <authorList>
            <consortium name="EnsemblMetazoa"/>
        </authorList>
    </citation>
    <scope>IDENTIFICATION</scope>
</reference>
<feature type="region of interest" description="Disordered" evidence="5">
    <location>
        <begin position="286"/>
        <end position="593"/>
    </location>
</feature>
<sequence>MGLGQSKKASLESHSDFKAVRASRQSSEQSIKSERFVSPPTSPIPGFHSFAPVDGTQRATKTKPLGFKETSVDTQSTTVNQKISFANATELEKRLNQLQHERSLCNSNEVSTSKAQQLRQGKQQQKCLEPTQKQEHEQFAQQQQQQKFQQLQQLPQNRLQQKQQQQLYVHQQQQQKLPLRQHQQSQNRPLQQKQQQHQYVQQQQQNVCQLQLPTQHTPQQKQQQHHSVQPQLQRFQLQQQLQQPKQQSQKLQQKQQQQQSAQNQKSAQQHQFEQLQQQQQLQQYQEEQSQKQPSQQNRLKEEKSAKQEQPQQQLELMYQKQFQRKPNLQKQEKQQPVQPPQLQQFQKQTSQKRLQHHQQQHFQQQFQQQQPVQAAKQQSKQQQLQQIQRQDLQQDSSTQDNKEQLPESEHQKEQNQPRSQQDKELQKLSTQSSKQRLNQQKKAHIPQNKNEPQPKQPQQHQKENEVQEQCSKENRDIMEQQEPISDYLDTPQNQQQNHKVQQRQQENQPIQQRQQENQPIQERQQENQPIQQQHMQQQQKEINNQSQMETQSQPKKHQQLSQVVQEQQQKQQQQQHNQVQNHQSKKTKKQLKREQRLRMLQEQQFGKNTTQHHEKQQTQQQQNQEQTEHLSNQAPRPQPQLNQQIKLQSKELKDQETLKVKVQPENQKQMLMEQHTKQQQPTQQKQVHQDQHQLQQTLTEETTKKHDQHGQTKQKGDFAANNGQGKPSKEEAVKLDLASTYKAKPGRKLTVQNDCVLHVKTQHGKPVPLMTIDFSNPGPLNPNHPLQPPRELATTADPSKQKSQKRSLCATSSNADARPQTLLSTHPSIQAPRSTISSQLNVQGNQGSALNEVSQEITNCKQTTFVPLKKTFRTATKLNCRHIPSQLESQQIPDHLEKEQIKIQDQKEPDELQQQLQQEQQQQKQKLQKLKQNPHKKQQHLQKQLQQRRQQEEEQQQQQLAVESTSPGREKLKAVHKQQPHPPAFAASAAALQAQLALHPTQPTHTARKHKSVTGDATMEIFKTLQAQDSTAAPQTNTNSSGAQMQQSVASWAVVCDRMPDQDFLNKPSADGTGKKERREGQGFFSRIFGRKPKAESTTIKHQKAKEISSSLEELSADMQALKIDSASSIHEMEAPVDIDADQTRSDTKSQSSSSDDEEGSSSAESDESSDPQPPSCMETWEIADDVVEKALCLLPIQVGTVHSRRFTLPDCPFEPELVQRLVLDALEAKRGLKRIKEDQTLLMTFRDCLLKFFEGKEVTDVLPPCNHPPGSNQCNMQPVIQPLVGIIRHVLREKKTVAEPPRKAALRPTQNRRGQAEHGELRPRRYIKIKRKLTTAKALRTPTKLLVRFCNTCGDSKQPNGQPLFSCGRCQDVVYCSRECQNVDWITHKFTCPGGDRHSYCKHHNT</sequence>
<feature type="compositionally biased region" description="Basic and acidic residues" evidence="5">
    <location>
        <begin position="460"/>
        <end position="478"/>
    </location>
</feature>
<dbReference type="GO" id="GO:0008270">
    <property type="term" value="F:zinc ion binding"/>
    <property type="evidence" value="ECO:0007669"/>
    <property type="project" value="UniProtKB-KW"/>
</dbReference>
<evidence type="ECO:0000256" key="2">
    <source>
        <dbReference type="ARBA" id="ARBA00022771"/>
    </source>
</evidence>
<dbReference type="PROSITE" id="PS01360">
    <property type="entry name" value="ZF_MYND_1"/>
    <property type="match status" value="1"/>
</dbReference>
<feature type="compositionally biased region" description="Polar residues" evidence="5">
    <location>
        <begin position="809"/>
        <end position="833"/>
    </location>
</feature>
<feature type="domain" description="MYND-type" evidence="6">
    <location>
        <begin position="1351"/>
        <end position="1393"/>
    </location>
</feature>
<feature type="compositionally biased region" description="Low complexity" evidence="5">
    <location>
        <begin position="334"/>
        <end position="352"/>
    </location>
</feature>
<feature type="compositionally biased region" description="Basic residues" evidence="5">
    <location>
        <begin position="926"/>
        <end position="940"/>
    </location>
</feature>
<feature type="compositionally biased region" description="Basic and acidic residues" evidence="5">
    <location>
        <begin position="701"/>
        <end position="716"/>
    </location>
</feature>
<feature type="compositionally biased region" description="Low complexity" evidence="5">
    <location>
        <begin position="492"/>
        <end position="547"/>
    </location>
</feature>
<accession>A0A913ZFL5</accession>
<dbReference type="Pfam" id="PF01753">
    <property type="entry name" value="zf-MYND"/>
    <property type="match status" value="1"/>
</dbReference>
<feature type="region of interest" description="Disordered" evidence="5">
    <location>
        <begin position="905"/>
        <end position="986"/>
    </location>
</feature>
<feature type="compositionally biased region" description="Low complexity" evidence="5">
    <location>
        <begin position="559"/>
        <end position="582"/>
    </location>
</feature>
<dbReference type="Gene3D" id="6.10.140.2220">
    <property type="match status" value="1"/>
</dbReference>
<feature type="compositionally biased region" description="Acidic residues" evidence="5">
    <location>
        <begin position="1155"/>
        <end position="1170"/>
    </location>
</feature>
<feature type="compositionally biased region" description="Polar residues" evidence="5">
    <location>
        <begin position="307"/>
        <end position="326"/>
    </location>
</feature>
<dbReference type="GeneID" id="119723795"/>
<feature type="compositionally biased region" description="Low complexity" evidence="5">
    <location>
        <begin position="912"/>
        <end position="925"/>
    </location>
</feature>
<keyword evidence="8" id="KW-1185">Reference proteome</keyword>
<feature type="compositionally biased region" description="Low complexity" evidence="5">
    <location>
        <begin position="360"/>
        <end position="394"/>
    </location>
</feature>
<dbReference type="Proteomes" id="UP000887568">
    <property type="component" value="Unplaced"/>
</dbReference>
<dbReference type="EnsemblMetazoa" id="XM_038194659.1">
    <property type="protein sequence ID" value="XP_038050587.1"/>
    <property type="gene ID" value="LOC119723795"/>
</dbReference>
<dbReference type="InterPro" id="IPR002893">
    <property type="entry name" value="Znf_MYND"/>
</dbReference>
<feature type="region of interest" description="Disordered" evidence="5">
    <location>
        <begin position="1128"/>
        <end position="1178"/>
    </location>
</feature>
<feature type="region of interest" description="Disordered" evidence="5">
    <location>
        <begin position="174"/>
        <end position="196"/>
    </location>
</feature>
<dbReference type="OMA" id="DWITHKF"/>
<evidence type="ECO:0000256" key="1">
    <source>
        <dbReference type="ARBA" id="ARBA00022723"/>
    </source>
</evidence>
<feature type="region of interest" description="Disordered" evidence="5">
    <location>
        <begin position="1299"/>
        <end position="1322"/>
    </location>
</feature>
<evidence type="ECO:0000256" key="5">
    <source>
        <dbReference type="SAM" id="MobiDB-lite"/>
    </source>
</evidence>
<dbReference type="SUPFAM" id="SSF144232">
    <property type="entry name" value="HIT/MYND zinc finger-like"/>
    <property type="match status" value="1"/>
</dbReference>
<feature type="region of interest" description="Disordered" evidence="5">
    <location>
        <begin position="1"/>
        <end position="77"/>
    </location>
</feature>
<feature type="region of interest" description="Disordered" evidence="5">
    <location>
        <begin position="1063"/>
        <end position="1106"/>
    </location>
</feature>
<feature type="compositionally biased region" description="Low complexity" evidence="5">
    <location>
        <begin position="446"/>
        <end position="459"/>
    </location>
</feature>
<dbReference type="RefSeq" id="XP_038050587.1">
    <property type="nucleotide sequence ID" value="XM_038194659.1"/>
</dbReference>
<feature type="region of interest" description="Disordered" evidence="5">
    <location>
        <begin position="773"/>
        <end position="833"/>
    </location>
</feature>
<protein>
    <recommendedName>
        <fullName evidence="6">MYND-type domain-containing protein</fullName>
    </recommendedName>
</protein>
<feature type="compositionally biased region" description="Polar residues" evidence="5">
    <location>
        <begin position="427"/>
        <end position="438"/>
    </location>
</feature>
<dbReference type="PROSITE" id="PS50865">
    <property type="entry name" value="ZF_MYND_2"/>
    <property type="match status" value="1"/>
</dbReference>
<feature type="compositionally biased region" description="Low complexity" evidence="5">
    <location>
        <begin position="677"/>
        <end position="700"/>
    </location>
</feature>
<feature type="compositionally biased region" description="Basic and acidic residues" evidence="5">
    <location>
        <begin position="9"/>
        <end position="19"/>
    </location>
</feature>
<feature type="region of interest" description="Disordered" evidence="5">
    <location>
        <begin position="606"/>
        <end position="641"/>
    </location>
</feature>
<feature type="compositionally biased region" description="Low complexity" evidence="5">
    <location>
        <begin position="286"/>
        <end position="296"/>
    </location>
</feature>
<keyword evidence="1" id="KW-0479">Metal-binding</keyword>
<evidence type="ECO:0000256" key="4">
    <source>
        <dbReference type="PROSITE-ProRule" id="PRU00134"/>
    </source>
</evidence>
<evidence type="ECO:0000313" key="8">
    <source>
        <dbReference type="Proteomes" id="UP000887568"/>
    </source>
</evidence>
<evidence type="ECO:0000256" key="3">
    <source>
        <dbReference type="ARBA" id="ARBA00022833"/>
    </source>
</evidence>
<name>A0A913ZFL5_PATMI</name>
<evidence type="ECO:0000259" key="6">
    <source>
        <dbReference type="PROSITE" id="PS50865"/>
    </source>
</evidence>
<evidence type="ECO:0000313" key="7">
    <source>
        <dbReference type="EnsemblMetazoa" id="XP_038050587.1"/>
    </source>
</evidence>
<keyword evidence="2 4" id="KW-0863">Zinc-finger</keyword>
<feature type="compositionally biased region" description="Pro residues" evidence="5">
    <location>
        <begin position="779"/>
        <end position="788"/>
    </location>
</feature>
<feature type="region of interest" description="Disordered" evidence="5">
    <location>
        <begin position="248"/>
        <end position="272"/>
    </location>
</feature>
<feature type="region of interest" description="Disordered" evidence="5">
    <location>
        <begin position="672"/>
        <end position="729"/>
    </location>
</feature>
<keyword evidence="3" id="KW-0862">Zinc</keyword>